<evidence type="ECO:0000313" key="6">
    <source>
        <dbReference type="Proteomes" id="UP000053370"/>
    </source>
</evidence>
<protein>
    <submittedName>
        <fullName evidence="5">ABC-type branched-chain amino acid transport system, periplasmic component</fullName>
    </submittedName>
</protein>
<dbReference type="Gene3D" id="3.40.50.2300">
    <property type="match status" value="2"/>
</dbReference>
<proteinExistence type="inferred from homology"/>
<gene>
    <name evidence="5" type="ORF">ATC1_13512</name>
</gene>
<dbReference type="InterPro" id="IPR028082">
    <property type="entry name" value="Peripla_BP_I"/>
</dbReference>
<dbReference type="Pfam" id="PF13458">
    <property type="entry name" value="Peripla_BP_6"/>
    <property type="match status" value="1"/>
</dbReference>
<evidence type="ECO:0000256" key="2">
    <source>
        <dbReference type="ARBA" id="ARBA00022729"/>
    </source>
</evidence>
<dbReference type="PANTHER" id="PTHR47151:SF2">
    <property type="entry name" value="AMINO ACID BINDING PROTEIN"/>
    <property type="match status" value="1"/>
</dbReference>
<dbReference type="InterPro" id="IPR028081">
    <property type="entry name" value="Leu-bd"/>
</dbReference>
<feature type="domain" description="Leucine-binding protein" evidence="4">
    <location>
        <begin position="42"/>
        <end position="368"/>
    </location>
</feature>
<keyword evidence="6" id="KW-1185">Reference proteome</keyword>
<evidence type="ECO:0000313" key="5">
    <source>
        <dbReference type="EMBL" id="GAP40536.1"/>
    </source>
</evidence>
<dbReference type="PANTHER" id="PTHR47151">
    <property type="entry name" value="LEU/ILE/VAL-BINDING ABC TRANSPORTER SUBUNIT"/>
    <property type="match status" value="1"/>
</dbReference>
<name>A0A0S7BVE4_9CHLR</name>
<evidence type="ECO:0000259" key="4">
    <source>
        <dbReference type="Pfam" id="PF13458"/>
    </source>
</evidence>
<accession>A0A0S7BVE4</accession>
<reference evidence="5" key="1">
    <citation type="journal article" date="2015" name="Genome Announc.">
        <title>Draft Genome Sequence of Anaerolineae Strain TC1, a Novel Isolate from a Methanogenic Wastewater Treatment System.</title>
        <authorList>
            <person name="Matsuura N."/>
            <person name="Tourlousse D.M."/>
            <person name="Sun L."/>
            <person name="Toyonaga M."/>
            <person name="Kuroda K."/>
            <person name="Ohashi A."/>
            <person name="Cruz R."/>
            <person name="Yamaguchi T."/>
            <person name="Sekiguchi Y."/>
        </authorList>
    </citation>
    <scope>NUCLEOTIDE SEQUENCE [LARGE SCALE GENOMIC DNA]</scope>
    <source>
        <strain evidence="5">TC1</strain>
    </source>
</reference>
<dbReference type="Proteomes" id="UP000053370">
    <property type="component" value="Unassembled WGS sequence"/>
</dbReference>
<dbReference type="SUPFAM" id="SSF53822">
    <property type="entry name" value="Periplasmic binding protein-like I"/>
    <property type="match status" value="1"/>
</dbReference>
<dbReference type="EMBL" id="DF968181">
    <property type="protein sequence ID" value="GAP40536.1"/>
    <property type="molecule type" value="Genomic_DNA"/>
</dbReference>
<feature type="signal peptide" evidence="3">
    <location>
        <begin position="1"/>
        <end position="22"/>
    </location>
</feature>
<dbReference type="RefSeq" id="WP_062279913.1">
    <property type="nucleotide sequence ID" value="NZ_DF968181.1"/>
</dbReference>
<dbReference type="STRING" id="1678840.ATC1_13512"/>
<dbReference type="CDD" id="cd06342">
    <property type="entry name" value="PBP1_ABC_LIVBP-like"/>
    <property type="match status" value="1"/>
</dbReference>
<dbReference type="OrthoDB" id="9783240at2"/>
<organism evidence="5">
    <name type="scientific">Flexilinea flocculi</name>
    <dbReference type="NCBI Taxonomy" id="1678840"/>
    <lineage>
        <taxon>Bacteria</taxon>
        <taxon>Bacillati</taxon>
        <taxon>Chloroflexota</taxon>
        <taxon>Anaerolineae</taxon>
        <taxon>Anaerolineales</taxon>
        <taxon>Anaerolineaceae</taxon>
        <taxon>Flexilinea</taxon>
    </lineage>
</organism>
<sequence>MKKSLLFVVLAMLLSAFSTAFAADMTRCDVDGGCAVIKPGETIKIGMAGPLTGEYAMYGVDISDSEKISISELEPLEGFNWELLAEDSVGSAESAVAIANKWITDPTFVAVAGNVLTGESAAVIPIMEKSFIPMLSPSATGANLTEDNSVFNRIVFQDATQGKFAAEFIVNTLGLKKIAVLHDGLDYGKGIADTVKATLEEMGIEPVAYEALTPGEADYSAVLTAIASKGPEIIYYGGYTAELSVVINQMGQVGLKGVPVFSDDGAFGTEIIEKSGANAEGCYGTTSVPADSPEKLAFDKKYEETLGRKAGSKTPFPWFSYDVVQALASVIRNVAFLGDDGNLYIPRAELVTAVRTLSGYQGLTGEITCDEVGECNASGPTFYIVKNGAWELASK</sequence>
<evidence type="ECO:0000256" key="3">
    <source>
        <dbReference type="SAM" id="SignalP"/>
    </source>
</evidence>
<dbReference type="AlphaFoldDB" id="A0A0S7BVE4"/>
<comment type="similarity">
    <text evidence="1">Belongs to the leucine-binding protein family.</text>
</comment>
<feature type="chain" id="PRO_5006633244" evidence="3">
    <location>
        <begin position="23"/>
        <end position="395"/>
    </location>
</feature>
<keyword evidence="2 3" id="KW-0732">Signal</keyword>
<evidence type="ECO:0000256" key="1">
    <source>
        <dbReference type="ARBA" id="ARBA00010062"/>
    </source>
</evidence>